<sequence>SEEVVHNKKVKEALDKLSTMVPLFLASIGFYGKRFDLYANNLPEYQHKSQSEPLDIKHVTDVPQQEDGSNDCGVYTSLFAEYISNGIFDVSDIDIDSTYHRQRYATLL</sequence>
<dbReference type="GO" id="GO:0008234">
    <property type="term" value="F:cysteine-type peptidase activity"/>
    <property type="evidence" value="ECO:0007669"/>
    <property type="project" value="InterPro"/>
</dbReference>
<comment type="caution">
    <text evidence="5">The sequence shown here is derived from an EMBL/GenBank/DDBJ whole genome shotgun (WGS) entry which is preliminary data.</text>
</comment>
<dbReference type="InterPro" id="IPR038765">
    <property type="entry name" value="Papain-like_cys_pep_sf"/>
</dbReference>
<keyword evidence="3" id="KW-0378">Hydrolase</keyword>
<dbReference type="EMBL" id="RXGB01003290">
    <property type="protein sequence ID" value="TMW92545.1"/>
    <property type="molecule type" value="Genomic_DNA"/>
</dbReference>
<dbReference type="GO" id="GO:0006508">
    <property type="term" value="P:proteolysis"/>
    <property type="evidence" value="ECO:0007669"/>
    <property type="project" value="UniProtKB-KW"/>
</dbReference>
<dbReference type="SUPFAM" id="SSF54001">
    <property type="entry name" value="Cysteine proteinases"/>
    <property type="match status" value="1"/>
</dbReference>
<gene>
    <name evidence="5" type="ORF">EJD97_012881</name>
</gene>
<name>A0A6N2BCE9_SOLCI</name>
<accession>A0A6N2BCE9</accession>
<protein>
    <recommendedName>
        <fullName evidence="4">Ubiquitin-like protease family profile domain-containing protein</fullName>
    </recommendedName>
</protein>
<dbReference type="Gene3D" id="3.40.395.10">
    <property type="entry name" value="Adenoviral Proteinase, Chain A"/>
    <property type="match status" value="1"/>
</dbReference>
<evidence type="ECO:0000313" key="5">
    <source>
        <dbReference type="EMBL" id="TMW92545.1"/>
    </source>
</evidence>
<dbReference type="PANTHER" id="PTHR33022">
    <property type="entry name" value="DUF1985 DOMAIN-CONTAINING PROTEIN"/>
    <property type="match status" value="1"/>
</dbReference>
<evidence type="ECO:0000256" key="1">
    <source>
        <dbReference type="ARBA" id="ARBA00005234"/>
    </source>
</evidence>
<reference evidence="5" key="1">
    <citation type="submission" date="2019-05" db="EMBL/GenBank/DDBJ databases">
        <title>The de novo reference genome and transcriptome assemblies of the wild tomato species Solanum chilense.</title>
        <authorList>
            <person name="Stam R."/>
            <person name="Nosenko T."/>
            <person name="Hoerger A.C."/>
            <person name="Stephan W."/>
            <person name="Seidel M.A."/>
            <person name="Kuhn J.M.M."/>
            <person name="Haberer G."/>
            <person name="Tellier A."/>
        </authorList>
    </citation>
    <scope>NUCLEOTIDE SEQUENCE</scope>
    <source>
        <tissue evidence="5">Mature leaves</tissue>
    </source>
</reference>
<evidence type="ECO:0000259" key="4">
    <source>
        <dbReference type="Pfam" id="PF02902"/>
    </source>
</evidence>
<proteinExistence type="inferred from homology"/>
<dbReference type="Pfam" id="PF02902">
    <property type="entry name" value="Peptidase_C48"/>
    <property type="match status" value="1"/>
</dbReference>
<dbReference type="PANTHER" id="PTHR33022:SF21">
    <property type="entry name" value="UBIQUITIN-LIKE PROTEASE FAMILY PROFILE DOMAIN-CONTAINING PROTEIN"/>
    <property type="match status" value="1"/>
</dbReference>
<dbReference type="AlphaFoldDB" id="A0A6N2BCE9"/>
<evidence type="ECO:0000256" key="2">
    <source>
        <dbReference type="ARBA" id="ARBA00022670"/>
    </source>
</evidence>
<evidence type="ECO:0000256" key="3">
    <source>
        <dbReference type="ARBA" id="ARBA00022801"/>
    </source>
</evidence>
<comment type="similarity">
    <text evidence="1">Belongs to the peptidase C48 family.</text>
</comment>
<feature type="domain" description="Ubiquitin-like protease family profile" evidence="4">
    <location>
        <begin position="44"/>
        <end position="105"/>
    </location>
</feature>
<keyword evidence="2" id="KW-0645">Protease</keyword>
<dbReference type="InterPro" id="IPR003653">
    <property type="entry name" value="Peptidase_C48_C"/>
</dbReference>
<feature type="non-terminal residue" evidence="5">
    <location>
        <position position="1"/>
    </location>
</feature>
<organism evidence="5">
    <name type="scientific">Solanum chilense</name>
    <name type="common">Tomato</name>
    <name type="synonym">Lycopersicon chilense</name>
    <dbReference type="NCBI Taxonomy" id="4083"/>
    <lineage>
        <taxon>Eukaryota</taxon>
        <taxon>Viridiplantae</taxon>
        <taxon>Streptophyta</taxon>
        <taxon>Embryophyta</taxon>
        <taxon>Tracheophyta</taxon>
        <taxon>Spermatophyta</taxon>
        <taxon>Magnoliopsida</taxon>
        <taxon>eudicotyledons</taxon>
        <taxon>Gunneridae</taxon>
        <taxon>Pentapetalae</taxon>
        <taxon>asterids</taxon>
        <taxon>lamiids</taxon>
        <taxon>Solanales</taxon>
        <taxon>Solanaceae</taxon>
        <taxon>Solanoideae</taxon>
        <taxon>Solaneae</taxon>
        <taxon>Solanum</taxon>
        <taxon>Solanum subgen. Lycopersicon</taxon>
    </lineage>
</organism>